<dbReference type="GO" id="GO:0006508">
    <property type="term" value="P:proteolysis"/>
    <property type="evidence" value="ECO:0007669"/>
    <property type="project" value="UniProtKB-KW"/>
</dbReference>
<dbReference type="InterPro" id="IPR018114">
    <property type="entry name" value="TRYPSIN_HIS"/>
</dbReference>
<dbReference type="InterPro" id="IPR000859">
    <property type="entry name" value="CUB_dom"/>
</dbReference>
<dbReference type="Gene3D" id="2.60.120.290">
    <property type="entry name" value="Spermadhesin, CUB domain"/>
    <property type="match status" value="1"/>
</dbReference>
<evidence type="ECO:0000256" key="4">
    <source>
        <dbReference type="ARBA" id="ARBA00023157"/>
    </source>
</evidence>
<keyword evidence="3" id="KW-0720">Serine protease</keyword>
<dbReference type="InterPro" id="IPR035914">
    <property type="entry name" value="Sperma_CUB_dom_sf"/>
</dbReference>
<sequence length="343" mass="38377">FVVSIISNEDTCSSNEIIDVEKGETINITSPGFQEFHYPANSLCSWTIYSVSESNRRFLVKFLVVSIWPSYNCLFDGVVIFDGNSTAAPMMGKFCAGTPTYNLITKGPQLHVVFYSSDQLNYPFRGFQIQMTEIEPEQKCTDDEIICHNKNCVQKKLICDGQDDCGDGTDEESCGYPVRHSVPCGLTPVDPDLGNNDRIVGGKTAVPGSWPWQCSLRRKGNNLYGHLCGAALVNDQWALTAAHCFRNRNNASLWTVHLGKFIKEKTEPMEQVRYIKEIIIHPKYLGLSTNPLLLNQKENDIALIRLNAPVSMTSHVRPICLPPWQIKLTQGTICHVTGWGETL</sequence>
<dbReference type="CDD" id="cd00112">
    <property type="entry name" value="LDLa"/>
    <property type="match status" value="1"/>
</dbReference>
<dbReference type="GO" id="GO:0004252">
    <property type="term" value="F:serine-type endopeptidase activity"/>
    <property type="evidence" value="ECO:0007669"/>
    <property type="project" value="InterPro"/>
</dbReference>
<dbReference type="Gene3D" id="2.40.10.10">
    <property type="entry name" value="Trypsin-like serine proteases"/>
    <property type="match status" value="1"/>
</dbReference>
<keyword evidence="4 6" id="KW-1015">Disulfide bond</keyword>
<dbReference type="FunFam" id="2.40.10.10:FF:000060">
    <property type="entry name" value="Acrosin"/>
    <property type="match status" value="1"/>
</dbReference>
<feature type="non-terminal residue" evidence="9">
    <location>
        <position position="343"/>
    </location>
</feature>
<evidence type="ECO:0000313" key="10">
    <source>
        <dbReference type="Proteomes" id="UP000887116"/>
    </source>
</evidence>
<dbReference type="PROSITE" id="PS50068">
    <property type="entry name" value="LDLRA_2"/>
    <property type="match status" value="1"/>
</dbReference>
<feature type="disulfide bond" evidence="6">
    <location>
        <begin position="159"/>
        <end position="174"/>
    </location>
</feature>
<dbReference type="Pfam" id="PF00089">
    <property type="entry name" value="Trypsin"/>
    <property type="match status" value="1"/>
</dbReference>
<dbReference type="InterPro" id="IPR001314">
    <property type="entry name" value="Peptidase_S1A"/>
</dbReference>
<evidence type="ECO:0000256" key="2">
    <source>
        <dbReference type="ARBA" id="ARBA00022801"/>
    </source>
</evidence>
<dbReference type="Pfam" id="PF00057">
    <property type="entry name" value="Ldl_recept_a"/>
    <property type="match status" value="1"/>
</dbReference>
<feature type="disulfide bond" evidence="6">
    <location>
        <begin position="140"/>
        <end position="152"/>
    </location>
</feature>
<feature type="non-terminal residue" evidence="9">
    <location>
        <position position="1"/>
    </location>
</feature>
<keyword evidence="2" id="KW-0378">Hydrolase</keyword>
<evidence type="ECO:0000256" key="1">
    <source>
        <dbReference type="ARBA" id="ARBA00022670"/>
    </source>
</evidence>
<dbReference type="AlphaFoldDB" id="A0A8X6KLF4"/>
<dbReference type="SMART" id="SM00042">
    <property type="entry name" value="CUB"/>
    <property type="match status" value="1"/>
</dbReference>
<dbReference type="PROSITE" id="PS01180">
    <property type="entry name" value="CUB"/>
    <property type="match status" value="1"/>
</dbReference>
<feature type="disulfide bond" evidence="6">
    <location>
        <begin position="147"/>
        <end position="165"/>
    </location>
</feature>
<dbReference type="CDD" id="cd00041">
    <property type="entry name" value="CUB"/>
    <property type="match status" value="1"/>
</dbReference>
<dbReference type="SMART" id="SM00192">
    <property type="entry name" value="LDLa"/>
    <property type="match status" value="1"/>
</dbReference>
<evidence type="ECO:0000259" key="8">
    <source>
        <dbReference type="PROSITE" id="PS50240"/>
    </source>
</evidence>
<dbReference type="Gene3D" id="4.10.400.10">
    <property type="entry name" value="Low-density Lipoprotein Receptor"/>
    <property type="match status" value="1"/>
</dbReference>
<name>A0A8X6KLF4_TRICU</name>
<proteinExistence type="predicted"/>
<dbReference type="PROSITE" id="PS00134">
    <property type="entry name" value="TRYPSIN_HIS"/>
    <property type="match status" value="1"/>
</dbReference>
<feature type="domain" description="CUB" evidence="7">
    <location>
        <begin position="12"/>
        <end position="134"/>
    </location>
</feature>
<comment type="caution">
    <text evidence="9">The sequence shown here is derived from an EMBL/GenBank/DDBJ whole genome shotgun (WGS) entry which is preliminary data.</text>
</comment>
<evidence type="ECO:0000256" key="5">
    <source>
        <dbReference type="PROSITE-ProRule" id="PRU00059"/>
    </source>
</evidence>
<dbReference type="PRINTS" id="PR00722">
    <property type="entry name" value="CHYMOTRYPSIN"/>
</dbReference>
<dbReference type="InterPro" id="IPR036055">
    <property type="entry name" value="LDL_receptor-like_sf"/>
</dbReference>
<dbReference type="InterPro" id="IPR009003">
    <property type="entry name" value="Peptidase_S1_PA"/>
</dbReference>
<evidence type="ECO:0000259" key="7">
    <source>
        <dbReference type="PROSITE" id="PS01180"/>
    </source>
</evidence>
<dbReference type="PROSITE" id="PS01209">
    <property type="entry name" value="LDLRA_1"/>
    <property type="match status" value="1"/>
</dbReference>
<dbReference type="PANTHER" id="PTHR24252:SF7">
    <property type="entry name" value="HYALIN"/>
    <property type="match status" value="1"/>
</dbReference>
<dbReference type="Pfam" id="PF00431">
    <property type="entry name" value="CUB"/>
    <property type="match status" value="1"/>
</dbReference>
<accession>A0A8X6KLF4</accession>
<dbReference type="PROSITE" id="PS50240">
    <property type="entry name" value="TRYPSIN_DOM"/>
    <property type="match status" value="1"/>
</dbReference>
<dbReference type="InterPro" id="IPR001254">
    <property type="entry name" value="Trypsin_dom"/>
</dbReference>
<dbReference type="InterPro" id="IPR023415">
    <property type="entry name" value="LDLR_class-A_CS"/>
</dbReference>
<evidence type="ECO:0000256" key="6">
    <source>
        <dbReference type="PROSITE-ProRule" id="PRU00124"/>
    </source>
</evidence>
<dbReference type="CDD" id="cd00190">
    <property type="entry name" value="Tryp_SPc"/>
    <property type="match status" value="1"/>
</dbReference>
<protein>
    <submittedName>
        <fullName evidence="9">Serine protease 27</fullName>
    </submittedName>
</protein>
<dbReference type="SUPFAM" id="SSF57424">
    <property type="entry name" value="LDL receptor-like module"/>
    <property type="match status" value="1"/>
</dbReference>
<evidence type="ECO:0000313" key="9">
    <source>
        <dbReference type="EMBL" id="GFQ77644.1"/>
    </source>
</evidence>
<dbReference type="OrthoDB" id="10059102at2759"/>
<gene>
    <name evidence="9" type="primary">Prss27</name>
    <name evidence="9" type="ORF">TNCT_223351</name>
</gene>
<feature type="domain" description="Peptidase S1" evidence="8">
    <location>
        <begin position="199"/>
        <end position="343"/>
    </location>
</feature>
<keyword evidence="10" id="KW-1185">Reference proteome</keyword>
<comment type="caution">
    <text evidence="5">Lacks conserved residue(s) required for the propagation of feature annotation.</text>
</comment>
<dbReference type="SUPFAM" id="SSF49854">
    <property type="entry name" value="Spermadhesin, CUB domain"/>
    <property type="match status" value="1"/>
</dbReference>
<organism evidence="9 10">
    <name type="scientific">Trichonephila clavata</name>
    <name type="common">Joro spider</name>
    <name type="synonym">Nephila clavata</name>
    <dbReference type="NCBI Taxonomy" id="2740835"/>
    <lineage>
        <taxon>Eukaryota</taxon>
        <taxon>Metazoa</taxon>
        <taxon>Ecdysozoa</taxon>
        <taxon>Arthropoda</taxon>
        <taxon>Chelicerata</taxon>
        <taxon>Arachnida</taxon>
        <taxon>Araneae</taxon>
        <taxon>Araneomorphae</taxon>
        <taxon>Entelegynae</taxon>
        <taxon>Araneoidea</taxon>
        <taxon>Nephilidae</taxon>
        <taxon>Trichonephila</taxon>
    </lineage>
</organism>
<dbReference type="EMBL" id="BMAO01031786">
    <property type="protein sequence ID" value="GFQ77644.1"/>
    <property type="molecule type" value="Genomic_DNA"/>
</dbReference>
<dbReference type="SMART" id="SM00020">
    <property type="entry name" value="Tryp_SPc"/>
    <property type="match status" value="1"/>
</dbReference>
<dbReference type="Proteomes" id="UP000887116">
    <property type="component" value="Unassembled WGS sequence"/>
</dbReference>
<keyword evidence="1 9" id="KW-0645">Protease</keyword>
<dbReference type="PANTHER" id="PTHR24252">
    <property type="entry name" value="ACROSIN-RELATED"/>
    <property type="match status" value="1"/>
</dbReference>
<dbReference type="InterPro" id="IPR002172">
    <property type="entry name" value="LDrepeatLR_classA_rpt"/>
</dbReference>
<evidence type="ECO:0000256" key="3">
    <source>
        <dbReference type="ARBA" id="ARBA00022825"/>
    </source>
</evidence>
<dbReference type="InterPro" id="IPR043504">
    <property type="entry name" value="Peptidase_S1_PA_chymotrypsin"/>
</dbReference>
<dbReference type="SUPFAM" id="SSF50494">
    <property type="entry name" value="Trypsin-like serine proteases"/>
    <property type="match status" value="1"/>
</dbReference>
<reference evidence="9" key="1">
    <citation type="submission" date="2020-07" db="EMBL/GenBank/DDBJ databases">
        <title>Multicomponent nature underlies the extraordinary mechanical properties of spider dragline silk.</title>
        <authorList>
            <person name="Kono N."/>
            <person name="Nakamura H."/>
            <person name="Mori M."/>
            <person name="Yoshida Y."/>
            <person name="Ohtoshi R."/>
            <person name="Malay A.D."/>
            <person name="Moran D.A.P."/>
            <person name="Tomita M."/>
            <person name="Numata K."/>
            <person name="Arakawa K."/>
        </authorList>
    </citation>
    <scope>NUCLEOTIDE SEQUENCE</scope>
</reference>